<organism evidence="4 5">
    <name type="scientific">Melanomma pulvis-pyrius CBS 109.77</name>
    <dbReference type="NCBI Taxonomy" id="1314802"/>
    <lineage>
        <taxon>Eukaryota</taxon>
        <taxon>Fungi</taxon>
        <taxon>Dikarya</taxon>
        <taxon>Ascomycota</taxon>
        <taxon>Pezizomycotina</taxon>
        <taxon>Dothideomycetes</taxon>
        <taxon>Pleosporomycetidae</taxon>
        <taxon>Pleosporales</taxon>
        <taxon>Melanommataceae</taxon>
        <taxon>Melanomma</taxon>
    </lineage>
</organism>
<evidence type="ECO:0000256" key="1">
    <source>
        <dbReference type="ARBA" id="ARBA00006484"/>
    </source>
</evidence>
<dbReference type="Pfam" id="PF00106">
    <property type="entry name" value="adh_short"/>
    <property type="match status" value="1"/>
</dbReference>
<dbReference type="PRINTS" id="PR00081">
    <property type="entry name" value="GDHRDH"/>
</dbReference>
<name>A0A6A6X8U0_9PLEO</name>
<sequence length="311" mass="33299">MPKTLPIDFSTTLDTSNLKDKSVLITGGASGIGLAGATAVASAGAFVTIVDLQEELGIAVAKELSFQGYKVQFVQTDVTSYESQTAAFKSAIEFGGGKIDIVIPSAGIIAEKNLLDMVAGTEPSLDSVPPVPSFSGVEVNLKGVYYTCYLALYYFKLPEPEDTAPFKKAIILIASVAGYLGYPSSTTYSISKFGVRGILHGIRAKAAEQTPQIRINLIAPWFVKTPMTVDPSKPDAESLMRAGRMYGFAPMENVVDAIMRFSVNEKTTGRAALIMPDGNVDLEDDIWGGYGGPVMQQQMGTALERIIKEMK</sequence>
<dbReference type="Proteomes" id="UP000799757">
    <property type="component" value="Unassembled WGS sequence"/>
</dbReference>
<keyword evidence="3" id="KW-0560">Oxidoreductase</keyword>
<dbReference type="AlphaFoldDB" id="A0A6A6X8U0"/>
<dbReference type="PANTHER" id="PTHR44229:SF4">
    <property type="entry name" value="15-HYDROXYPROSTAGLANDIN DEHYDROGENASE [NAD(+)]"/>
    <property type="match status" value="1"/>
</dbReference>
<protein>
    <submittedName>
        <fullName evidence="4">NAD(P)-binding protein</fullName>
    </submittedName>
</protein>
<dbReference type="EMBL" id="MU001954">
    <property type="protein sequence ID" value="KAF2792799.1"/>
    <property type="molecule type" value="Genomic_DNA"/>
</dbReference>
<evidence type="ECO:0000313" key="5">
    <source>
        <dbReference type="Proteomes" id="UP000799757"/>
    </source>
</evidence>
<dbReference type="GO" id="GO:0005737">
    <property type="term" value="C:cytoplasm"/>
    <property type="evidence" value="ECO:0007669"/>
    <property type="project" value="TreeGrafter"/>
</dbReference>
<dbReference type="InterPro" id="IPR002347">
    <property type="entry name" value="SDR_fam"/>
</dbReference>
<dbReference type="PROSITE" id="PS00061">
    <property type="entry name" value="ADH_SHORT"/>
    <property type="match status" value="1"/>
</dbReference>
<dbReference type="GO" id="GO:0016616">
    <property type="term" value="F:oxidoreductase activity, acting on the CH-OH group of donors, NAD or NADP as acceptor"/>
    <property type="evidence" value="ECO:0007669"/>
    <property type="project" value="TreeGrafter"/>
</dbReference>
<evidence type="ECO:0000256" key="2">
    <source>
        <dbReference type="ARBA" id="ARBA00022857"/>
    </source>
</evidence>
<reference evidence="4" key="1">
    <citation type="journal article" date="2020" name="Stud. Mycol.">
        <title>101 Dothideomycetes genomes: a test case for predicting lifestyles and emergence of pathogens.</title>
        <authorList>
            <person name="Haridas S."/>
            <person name="Albert R."/>
            <person name="Binder M."/>
            <person name="Bloem J."/>
            <person name="Labutti K."/>
            <person name="Salamov A."/>
            <person name="Andreopoulos B."/>
            <person name="Baker S."/>
            <person name="Barry K."/>
            <person name="Bills G."/>
            <person name="Bluhm B."/>
            <person name="Cannon C."/>
            <person name="Castanera R."/>
            <person name="Culley D."/>
            <person name="Daum C."/>
            <person name="Ezra D."/>
            <person name="Gonzalez J."/>
            <person name="Henrissat B."/>
            <person name="Kuo A."/>
            <person name="Liang C."/>
            <person name="Lipzen A."/>
            <person name="Lutzoni F."/>
            <person name="Magnuson J."/>
            <person name="Mondo S."/>
            <person name="Nolan M."/>
            <person name="Ohm R."/>
            <person name="Pangilinan J."/>
            <person name="Park H.-J."/>
            <person name="Ramirez L."/>
            <person name="Alfaro M."/>
            <person name="Sun H."/>
            <person name="Tritt A."/>
            <person name="Yoshinaga Y."/>
            <person name="Zwiers L.-H."/>
            <person name="Turgeon B."/>
            <person name="Goodwin S."/>
            <person name="Spatafora J."/>
            <person name="Crous P."/>
            <person name="Grigoriev I."/>
        </authorList>
    </citation>
    <scope>NUCLEOTIDE SEQUENCE</scope>
    <source>
        <strain evidence="4">CBS 109.77</strain>
    </source>
</reference>
<dbReference type="InterPro" id="IPR036291">
    <property type="entry name" value="NAD(P)-bd_dom_sf"/>
</dbReference>
<comment type="similarity">
    <text evidence="1">Belongs to the short-chain dehydrogenases/reductases (SDR) family.</text>
</comment>
<accession>A0A6A6X8U0</accession>
<dbReference type="PANTHER" id="PTHR44229">
    <property type="entry name" value="15-HYDROXYPROSTAGLANDIN DEHYDROGENASE [NAD(+)]"/>
    <property type="match status" value="1"/>
</dbReference>
<dbReference type="Gene3D" id="3.40.50.720">
    <property type="entry name" value="NAD(P)-binding Rossmann-like Domain"/>
    <property type="match status" value="1"/>
</dbReference>
<dbReference type="InterPro" id="IPR020904">
    <property type="entry name" value="Sc_DH/Rdtase_CS"/>
</dbReference>
<keyword evidence="5" id="KW-1185">Reference proteome</keyword>
<keyword evidence="2" id="KW-0521">NADP</keyword>
<evidence type="ECO:0000256" key="3">
    <source>
        <dbReference type="ARBA" id="ARBA00023002"/>
    </source>
</evidence>
<gene>
    <name evidence="4" type="ORF">K505DRAFT_245890</name>
</gene>
<dbReference type="OrthoDB" id="5371740at2759"/>
<proteinExistence type="inferred from homology"/>
<evidence type="ECO:0000313" key="4">
    <source>
        <dbReference type="EMBL" id="KAF2792799.1"/>
    </source>
</evidence>
<dbReference type="SUPFAM" id="SSF51735">
    <property type="entry name" value="NAD(P)-binding Rossmann-fold domains"/>
    <property type="match status" value="1"/>
</dbReference>